<name>A0A084W2Z5_ANOSI</name>
<dbReference type="AlphaFoldDB" id="A0A084W2Z5"/>
<dbReference type="VEuPathDB" id="VectorBase:ASIC012473"/>
<gene>
    <name evidence="2" type="ORF">ZHAS_00012473</name>
</gene>
<sequence length="91" mass="9579">MPFASATSRKPDPKPLLPDVGERETSPGGRGKSLENDVPAHAYCVGQKAELGQADSVNGGSHRTSPYIVEPMNGARFTEPKTLPGSGRCSK</sequence>
<reference evidence="3" key="2">
    <citation type="submission" date="2020-05" db="UniProtKB">
        <authorList>
            <consortium name="EnsemblMetazoa"/>
        </authorList>
    </citation>
    <scope>IDENTIFICATION</scope>
</reference>
<evidence type="ECO:0000313" key="3">
    <source>
        <dbReference type="EnsemblMetazoa" id="ASIC012473-PA"/>
    </source>
</evidence>
<protein>
    <submittedName>
        <fullName evidence="2 3">Uncharacterized protein</fullName>
    </submittedName>
</protein>
<proteinExistence type="predicted"/>
<feature type="region of interest" description="Disordered" evidence="1">
    <location>
        <begin position="51"/>
        <end position="91"/>
    </location>
</feature>
<reference evidence="2 4" key="1">
    <citation type="journal article" date="2014" name="BMC Genomics">
        <title>Genome sequence of Anopheles sinensis provides insight into genetics basis of mosquito competence for malaria parasites.</title>
        <authorList>
            <person name="Zhou D."/>
            <person name="Zhang D."/>
            <person name="Ding G."/>
            <person name="Shi L."/>
            <person name="Hou Q."/>
            <person name="Ye Y."/>
            <person name="Xu Y."/>
            <person name="Zhou H."/>
            <person name="Xiong C."/>
            <person name="Li S."/>
            <person name="Yu J."/>
            <person name="Hong S."/>
            <person name="Yu X."/>
            <person name="Zou P."/>
            <person name="Chen C."/>
            <person name="Chang X."/>
            <person name="Wang W."/>
            <person name="Lv Y."/>
            <person name="Sun Y."/>
            <person name="Ma L."/>
            <person name="Shen B."/>
            <person name="Zhu C."/>
        </authorList>
    </citation>
    <scope>NUCLEOTIDE SEQUENCE [LARGE SCALE GENOMIC DNA]</scope>
</reference>
<dbReference type="EMBL" id="KE525278">
    <property type="protein sequence ID" value="KFB44589.1"/>
    <property type="molecule type" value="Genomic_DNA"/>
</dbReference>
<evidence type="ECO:0000313" key="4">
    <source>
        <dbReference type="Proteomes" id="UP000030765"/>
    </source>
</evidence>
<feature type="compositionally biased region" description="Polar residues" evidence="1">
    <location>
        <begin position="55"/>
        <end position="64"/>
    </location>
</feature>
<dbReference type="EnsemblMetazoa" id="ASIC012473-RA">
    <property type="protein sequence ID" value="ASIC012473-PA"/>
    <property type="gene ID" value="ASIC012473"/>
</dbReference>
<evidence type="ECO:0000256" key="1">
    <source>
        <dbReference type="SAM" id="MobiDB-lite"/>
    </source>
</evidence>
<feature type="region of interest" description="Disordered" evidence="1">
    <location>
        <begin position="1"/>
        <end position="39"/>
    </location>
</feature>
<organism evidence="2">
    <name type="scientific">Anopheles sinensis</name>
    <name type="common">Mosquito</name>
    <dbReference type="NCBI Taxonomy" id="74873"/>
    <lineage>
        <taxon>Eukaryota</taxon>
        <taxon>Metazoa</taxon>
        <taxon>Ecdysozoa</taxon>
        <taxon>Arthropoda</taxon>
        <taxon>Hexapoda</taxon>
        <taxon>Insecta</taxon>
        <taxon>Pterygota</taxon>
        <taxon>Neoptera</taxon>
        <taxon>Endopterygota</taxon>
        <taxon>Diptera</taxon>
        <taxon>Nematocera</taxon>
        <taxon>Culicoidea</taxon>
        <taxon>Culicidae</taxon>
        <taxon>Anophelinae</taxon>
        <taxon>Anopheles</taxon>
    </lineage>
</organism>
<keyword evidence="4" id="KW-1185">Reference proteome</keyword>
<accession>A0A084W2Z5</accession>
<evidence type="ECO:0000313" key="2">
    <source>
        <dbReference type="EMBL" id="KFB44589.1"/>
    </source>
</evidence>
<dbReference type="EMBL" id="ATLV01019736">
    <property type="status" value="NOT_ANNOTATED_CDS"/>
    <property type="molecule type" value="Genomic_DNA"/>
</dbReference>
<dbReference type="Proteomes" id="UP000030765">
    <property type="component" value="Unassembled WGS sequence"/>
</dbReference>